<dbReference type="EMBL" id="LMXI01000424">
    <property type="protein sequence ID" value="KRT58013.1"/>
    <property type="molecule type" value="Genomic_DNA"/>
</dbReference>
<evidence type="ECO:0000313" key="5">
    <source>
        <dbReference type="Proteomes" id="UP000051634"/>
    </source>
</evidence>
<evidence type="ECO:0000313" key="4">
    <source>
        <dbReference type="Proteomes" id="UP000051276"/>
    </source>
</evidence>
<dbReference type="NCBIfam" id="NF002541">
    <property type="entry name" value="PRK02101.1-1"/>
    <property type="match status" value="1"/>
</dbReference>
<name>A0A0T5YY13_9GAMM</name>
<dbReference type="GO" id="GO:0005829">
    <property type="term" value="C:cytosol"/>
    <property type="evidence" value="ECO:0007669"/>
    <property type="project" value="TreeGrafter"/>
</dbReference>
<dbReference type="STRING" id="54398.Ga0074115_11268"/>
<proteinExistence type="inferred from homology"/>
<dbReference type="Proteomes" id="UP000051634">
    <property type="component" value="Unassembled WGS sequence"/>
</dbReference>
<dbReference type="PATRIC" id="fig|54398.3.peg.1766"/>
<dbReference type="RefSeq" id="WP_057956121.1">
    <property type="nucleotide sequence ID" value="NZ_KQ556908.1"/>
</dbReference>
<evidence type="ECO:0000313" key="2">
    <source>
        <dbReference type="EMBL" id="KRT55013.1"/>
    </source>
</evidence>
<dbReference type="InterPro" id="IPR005583">
    <property type="entry name" value="YaaA"/>
</dbReference>
<dbReference type="AlphaFoldDB" id="A0A0T5YY13"/>
<reference evidence="4 5" key="1">
    <citation type="submission" date="2015-11" db="EMBL/GenBank/DDBJ databases">
        <title>The genome of Candidatus Endoriftia persephone in Ridgeia piscesae and population structure of the North Eastern Pacific vestimentiferan symbionts.</title>
        <authorList>
            <person name="Perez M."/>
            <person name="Juniper K.S."/>
        </authorList>
    </citation>
    <scope>NUCLEOTIDE SEQUENCE [LARGE SCALE GENOMIC DNA]</scope>
    <source>
        <strain evidence="3">Ind10</strain>
        <strain evidence="2">Ind11</strain>
    </source>
</reference>
<accession>A0A0T5YY13</accession>
<dbReference type="NCBIfam" id="NF002542">
    <property type="entry name" value="PRK02101.1-3"/>
    <property type="match status" value="1"/>
</dbReference>
<dbReference type="OrthoDB" id="9777133at2"/>
<dbReference type="PANTHER" id="PTHR30283">
    <property type="entry name" value="PEROXIDE STRESS RESPONSE PROTEIN YAAA"/>
    <property type="match status" value="1"/>
</dbReference>
<evidence type="ECO:0000313" key="3">
    <source>
        <dbReference type="EMBL" id="KRT58013.1"/>
    </source>
</evidence>
<gene>
    <name evidence="2" type="ORF">Ga0074115_11268</name>
    <name evidence="3" type="ORF">Ga0076813_12706</name>
</gene>
<dbReference type="EMBL" id="LDXT01000085">
    <property type="protein sequence ID" value="KRT55013.1"/>
    <property type="molecule type" value="Genomic_DNA"/>
</dbReference>
<dbReference type="Pfam" id="PF03883">
    <property type="entry name" value="H2O2_YaaD"/>
    <property type="match status" value="1"/>
</dbReference>
<dbReference type="Proteomes" id="UP000051276">
    <property type="component" value="Unassembled WGS sequence"/>
</dbReference>
<dbReference type="HAMAP" id="MF_00652">
    <property type="entry name" value="UPF0246"/>
    <property type="match status" value="1"/>
</dbReference>
<comment type="similarity">
    <text evidence="1">Belongs to the UPF0246 family.</text>
</comment>
<comment type="caution">
    <text evidence="2">The sequence shown here is derived from an EMBL/GenBank/DDBJ whole genome shotgun (WGS) entry which is preliminary data.</text>
</comment>
<organism evidence="2 5">
    <name type="scientific">endosymbiont of Ridgeia piscesae</name>
    <dbReference type="NCBI Taxonomy" id="54398"/>
    <lineage>
        <taxon>Bacteria</taxon>
        <taxon>Pseudomonadati</taxon>
        <taxon>Pseudomonadota</taxon>
        <taxon>Gammaproteobacteria</taxon>
        <taxon>sulfur-oxidizing symbionts</taxon>
    </lineage>
</organism>
<keyword evidence="5" id="KW-1185">Reference proteome</keyword>
<dbReference type="GO" id="GO:0033194">
    <property type="term" value="P:response to hydroperoxide"/>
    <property type="evidence" value="ECO:0007669"/>
    <property type="project" value="TreeGrafter"/>
</dbReference>
<protein>
    <recommendedName>
        <fullName evidence="1">UPF0246 protein Ga0074115_11268</fullName>
    </recommendedName>
</protein>
<dbReference type="PANTHER" id="PTHR30283:SF4">
    <property type="entry name" value="PEROXIDE STRESS RESISTANCE PROTEIN YAAA"/>
    <property type="match status" value="1"/>
</dbReference>
<evidence type="ECO:0000256" key="1">
    <source>
        <dbReference type="HAMAP-Rule" id="MF_00652"/>
    </source>
</evidence>
<sequence length="255" mass="29234">MLIVISPAKTLDYTTPPVTEHHSLPHFLDESQRLINILRNYSALDLAELMKLSMKLANLNFERYHEWHRDFTPKNAKQAALAMKGDVYTGLDAESMSQAGLDFAQQHLRILSGLYGVLRPLDLMQSYRLEMGTKLPNKNGKDLYAFWGSKITEAINQDLAEQGDDILINLASNEYFKAIKPQLLAGRIITPQFKEYKNGSYRMIGVYAKRARGVMSRYIIDNRLHDPQAIKQFDQDGYRFNQTLSQGDIWVFSRG</sequence>